<dbReference type="KEGG" id="aym:YM304_15270"/>
<keyword evidence="6" id="KW-1133">Transmembrane helix</keyword>
<keyword evidence="5" id="KW-0175">Coiled coil</keyword>
<evidence type="ECO:0000256" key="6">
    <source>
        <dbReference type="SAM" id="Phobius"/>
    </source>
</evidence>
<evidence type="ECO:0000259" key="7">
    <source>
        <dbReference type="Pfam" id="PF01145"/>
    </source>
</evidence>
<comment type="subcellular location">
    <subcellularLocation>
        <location evidence="1">Cell membrane</location>
    </subcellularLocation>
</comment>
<evidence type="ECO:0000256" key="4">
    <source>
        <dbReference type="ARBA" id="ARBA00023136"/>
    </source>
</evidence>
<dbReference type="InterPro" id="IPR036013">
    <property type="entry name" value="Band_7/SPFH_dom_sf"/>
</dbReference>
<evidence type="ECO:0000313" key="8">
    <source>
        <dbReference type="EMBL" id="BAN01841.1"/>
    </source>
</evidence>
<dbReference type="PANTHER" id="PTHR13806:SF31">
    <property type="entry name" value="FLOTILLIN-LIKE PROTEIN 1-RELATED"/>
    <property type="match status" value="1"/>
</dbReference>
<feature type="transmembrane region" description="Helical" evidence="6">
    <location>
        <begin position="6"/>
        <end position="26"/>
    </location>
</feature>
<dbReference type="SUPFAM" id="SSF117892">
    <property type="entry name" value="Band 7/SPFH domain"/>
    <property type="match status" value="1"/>
</dbReference>
<keyword evidence="3" id="KW-1003">Cell membrane</keyword>
<evidence type="ECO:0000256" key="5">
    <source>
        <dbReference type="SAM" id="Coils"/>
    </source>
</evidence>
<feature type="coiled-coil region" evidence="5">
    <location>
        <begin position="236"/>
        <end position="276"/>
    </location>
</feature>
<dbReference type="EMBL" id="AP012057">
    <property type="protein sequence ID" value="BAN01841.1"/>
    <property type="molecule type" value="Genomic_DNA"/>
</dbReference>
<protein>
    <recommendedName>
        <fullName evidence="7">Band 7 domain-containing protein</fullName>
    </recommendedName>
</protein>
<keyword evidence="4 6" id="KW-0472">Membrane</keyword>
<evidence type="ECO:0000256" key="3">
    <source>
        <dbReference type="ARBA" id="ARBA00022475"/>
    </source>
</evidence>
<feature type="domain" description="Band 7" evidence="7">
    <location>
        <begin position="32"/>
        <end position="220"/>
    </location>
</feature>
<evidence type="ECO:0000256" key="2">
    <source>
        <dbReference type="ARBA" id="ARBA00007161"/>
    </source>
</evidence>
<organism evidence="8 9">
    <name type="scientific">Ilumatobacter coccineus (strain NBRC 103263 / KCTC 29153 / YM16-304)</name>
    <dbReference type="NCBI Taxonomy" id="1313172"/>
    <lineage>
        <taxon>Bacteria</taxon>
        <taxon>Bacillati</taxon>
        <taxon>Actinomycetota</taxon>
        <taxon>Acidimicrobiia</taxon>
        <taxon>Acidimicrobiales</taxon>
        <taxon>Ilumatobacteraceae</taxon>
        <taxon>Ilumatobacter</taxon>
    </lineage>
</organism>
<sequence length="676" mass="72277">MGSVLAAAAIVVIVVVIVIFVVALLVSRLFRKVPQGQALVVSKWRSVVVTFTGQIVIPVIHKAEIMDISVKNIQIERRGKGNGLICKDNIRADISVEFFVKVDPTEQAVKKVAQAIGCDRASDIATLNTLFAAKFSEALKTVGKKFDFESLYTDRDSFRDEIVEIIGKDLNGYVLEDVAIDYLEQTPLADFDPDNILDADGIRKITERTAIQHIETNKAEQLEREETTRRTVDADKAVFEMERDRAEAEARQQQEIRTVQAQADSEAKLVEETERKRAEEARLQAEQGIGVANENKDREVAIAGLNRERVVKVESENIERDRLLAVTGRETAVAEANKEKEERARELADVARGRVEADLGVAEKEEAIATLRVVEDAQRRADAEIRTAEGTAQALFVGTVKEAEAARQAATSEAERATILARANADAAQQDSLASQRRAEGKQAEQAADGLATVQVERERAEAIRATGLAEVEVKQADASAVEALGAAEGAATKARLEGEGQGLQAKAEGVGAMTAAGQDHEEFRLQLETDRDVALASVQAKADVAKSAAAALGESLSHADMTIVSDEGIVERILSAAGHGQAIDGFVNSSSGASKMLAPYLDGEANIVQDVAAGVGGIGAAGIRDLTLAEFVARLGGRIGDSDGASALIDQLKSAVESSGLADQSVSNVIDTDPK</sequence>
<dbReference type="Pfam" id="PF01145">
    <property type="entry name" value="Band_7"/>
    <property type="match status" value="1"/>
</dbReference>
<name>A0A6C7E5L3_ILUCY</name>
<dbReference type="OrthoDB" id="9815577at2"/>
<dbReference type="Proteomes" id="UP000011863">
    <property type="component" value="Chromosome"/>
</dbReference>
<dbReference type="InterPro" id="IPR027705">
    <property type="entry name" value="Flotillin_fam"/>
</dbReference>
<dbReference type="RefSeq" id="WP_015441088.1">
    <property type="nucleotide sequence ID" value="NC_020520.1"/>
</dbReference>
<reference evidence="8 9" key="1">
    <citation type="journal article" date="2013" name="Int. J. Syst. Evol. Microbiol.">
        <title>Ilumatobacter nonamiense sp. nov. and Ilumatobacter coccineum sp. nov., isolated from seashore sand.</title>
        <authorList>
            <person name="Matsumoto A."/>
            <person name="Kasai H."/>
            <person name="Matsuo Y."/>
            <person name="Shizuri Y."/>
            <person name="Ichikawa N."/>
            <person name="Fujita N."/>
            <person name="Omura S."/>
            <person name="Takahashi Y."/>
        </authorList>
    </citation>
    <scope>NUCLEOTIDE SEQUENCE [LARGE SCALE GENOMIC DNA]</scope>
    <source>
        <strain evidence="9">NBRC 103263 / KCTC 29153 / YM16-304</strain>
    </source>
</reference>
<evidence type="ECO:0000256" key="1">
    <source>
        <dbReference type="ARBA" id="ARBA00004236"/>
    </source>
</evidence>
<dbReference type="InterPro" id="IPR001107">
    <property type="entry name" value="Band_7"/>
</dbReference>
<dbReference type="GO" id="GO:0005886">
    <property type="term" value="C:plasma membrane"/>
    <property type="evidence" value="ECO:0007669"/>
    <property type="project" value="UniProtKB-SubCell"/>
</dbReference>
<evidence type="ECO:0000313" key="9">
    <source>
        <dbReference type="Proteomes" id="UP000011863"/>
    </source>
</evidence>
<gene>
    <name evidence="8" type="ORF">YM304_15270</name>
</gene>
<dbReference type="Gene3D" id="3.30.479.30">
    <property type="entry name" value="Band 7 domain"/>
    <property type="match status" value="1"/>
</dbReference>
<dbReference type="AlphaFoldDB" id="A0A6C7E5L3"/>
<proteinExistence type="inferred from homology"/>
<keyword evidence="6" id="KW-0812">Transmembrane</keyword>
<keyword evidence="9" id="KW-1185">Reference proteome</keyword>
<accession>A0A6C7E5L3</accession>
<comment type="similarity">
    <text evidence="2">Belongs to the band 7/mec-2 family. Flotillin subfamily.</text>
</comment>
<dbReference type="PANTHER" id="PTHR13806">
    <property type="entry name" value="FLOTILLIN-RELATED"/>
    <property type="match status" value="1"/>
</dbReference>